<comment type="subcellular location">
    <subcellularLocation>
        <location evidence="1 13">Golgi apparatus membrane</location>
        <topology evidence="1 13">Single-pass type II membrane protein</topology>
    </subcellularLocation>
</comment>
<evidence type="ECO:0000256" key="8">
    <source>
        <dbReference type="ARBA" id="ARBA00022968"/>
    </source>
</evidence>
<comment type="function">
    <text evidence="13">Initiates complex N-linked carbohydrate formation. Essential for the conversion of high-mannose to hybrid and complex N-glycans.</text>
</comment>
<comment type="caution">
    <text evidence="14">The sequence shown here is derived from an EMBL/GenBank/DDBJ whole genome shotgun (WGS) entry which is preliminary data.</text>
</comment>
<dbReference type="GO" id="GO:0047223">
    <property type="term" value="F:beta-1,3-galactosyl-O-glycosyl-glycoprotein beta-1,3-N-acetylglucosaminyltransferase activity"/>
    <property type="evidence" value="ECO:0007669"/>
    <property type="project" value="TreeGrafter"/>
</dbReference>
<comment type="pathway">
    <text evidence="2 13">Protein modification; protein glycosylation.</text>
</comment>
<comment type="catalytic activity">
    <reaction evidence="13">
        <text>N(4)-(alpha-D-Man-(1-&gt;3)-[alpha-D-Man-(1-&gt;3)-[alpha-D-Man-(1-&gt;6)]-alpha-D-Man-(1-&gt;6)]-beta-D-Man-(1-&gt;4)-beta-D-GlcNAc-(1-&gt;4)-beta-D-GlcNAc)-L-asparaginyl-[protein] (N-glucan mannose isomer 5A1,2) + UDP-N-acetyl-alpha-D-glucosamine = N(4)-{beta-D-GlcNAc-(1-&gt;2)-alpha-D-Man-(1-&gt;3)-[alpha-D-Man-(1-&gt;3)-[alpha-D-Man-(1-&gt;6)]-alpha-D-Man-(1-&gt;6)]-beta-D-Man-(1-&gt;4)-beta-D-GlcNAc-(1-&gt;4)-beta-D-GlcNAc}-L-asparaginyl-[protein] + UDP + H(+)</text>
        <dbReference type="Rhea" id="RHEA:11456"/>
        <dbReference type="Rhea" id="RHEA-COMP:14367"/>
        <dbReference type="Rhea" id="RHEA-COMP:14368"/>
        <dbReference type="ChEBI" id="CHEBI:15378"/>
        <dbReference type="ChEBI" id="CHEBI:57705"/>
        <dbReference type="ChEBI" id="CHEBI:58223"/>
        <dbReference type="ChEBI" id="CHEBI:59087"/>
        <dbReference type="ChEBI" id="CHEBI:60625"/>
        <dbReference type="EC" id="2.4.1.101"/>
    </reaction>
</comment>
<keyword evidence="12 13" id="KW-0464">Manganese</keyword>
<evidence type="ECO:0000256" key="7">
    <source>
        <dbReference type="ARBA" id="ARBA00022723"/>
    </source>
</evidence>
<dbReference type="GO" id="GO:0030145">
    <property type="term" value="F:manganese ion binding"/>
    <property type="evidence" value="ECO:0007669"/>
    <property type="project" value="UniProtKB-UniRule"/>
</dbReference>
<evidence type="ECO:0000256" key="5">
    <source>
        <dbReference type="ARBA" id="ARBA00022679"/>
    </source>
</evidence>
<dbReference type="PANTHER" id="PTHR46396">
    <property type="entry name" value="PROTEIN O-LINKED-MANNOSE BETA-1,2-N-ACETYLGLUCOSAMINYLTRANSFERASE 1"/>
    <property type="match status" value="1"/>
</dbReference>
<dbReference type="InterPro" id="IPR029044">
    <property type="entry name" value="Nucleotide-diphossugar_trans"/>
</dbReference>
<keyword evidence="10 13" id="KW-0333">Golgi apparatus</keyword>
<evidence type="ECO:0000256" key="9">
    <source>
        <dbReference type="ARBA" id="ARBA00022989"/>
    </source>
</evidence>
<dbReference type="Proteomes" id="UP001163046">
    <property type="component" value="Unassembled WGS sequence"/>
</dbReference>
<keyword evidence="11" id="KW-0472">Membrane</keyword>
<dbReference type="GO" id="GO:0003827">
    <property type="term" value="F:alpha-1,3-mannosylglycoprotein 2-beta-N-acetylglucosaminyltransferase activity"/>
    <property type="evidence" value="ECO:0007669"/>
    <property type="project" value="UniProtKB-UniRule"/>
</dbReference>
<evidence type="ECO:0000313" key="14">
    <source>
        <dbReference type="EMBL" id="KAJ7354808.1"/>
    </source>
</evidence>
<evidence type="ECO:0000256" key="2">
    <source>
        <dbReference type="ARBA" id="ARBA00004922"/>
    </source>
</evidence>
<organism evidence="14 15">
    <name type="scientific">Desmophyllum pertusum</name>
    <dbReference type="NCBI Taxonomy" id="174260"/>
    <lineage>
        <taxon>Eukaryota</taxon>
        <taxon>Metazoa</taxon>
        <taxon>Cnidaria</taxon>
        <taxon>Anthozoa</taxon>
        <taxon>Hexacorallia</taxon>
        <taxon>Scleractinia</taxon>
        <taxon>Caryophylliina</taxon>
        <taxon>Caryophylliidae</taxon>
        <taxon>Desmophyllum</taxon>
    </lineage>
</organism>
<accession>A0A9X0CKL9</accession>
<evidence type="ECO:0000256" key="12">
    <source>
        <dbReference type="ARBA" id="ARBA00023211"/>
    </source>
</evidence>
<keyword evidence="9" id="KW-1133">Transmembrane helix</keyword>
<evidence type="ECO:0000256" key="4">
    <source>
        <dbReference type="ARBA" id="ARBA00022676"/>
    </source>
</evidence>
<dbReference type="InterPro" id="IPR004139">
    <property type="entry name" value="Glyco_trans_13"/>
</dbReference>
<dbReference type="AlphaFoldDB" id="A0A9X0CKL9"/>
<gene>
    <name evidence="14" type="ORF">OS493_029814</name>
</gene>
<keyword evidence="7 13" id="KW-0479">Metal-binding</keyword>
<dbReference type="EMBL" id="MU827332">
    <property type="protein sequence ID" value="KAJ7354808.1"/>
    <property type="molecule type" value="Genomic_DNA"/>
</dbReference>
<sequence>MLTVFVDGFWEEPASVTRLLGVKLEQHAGVSQRNARIGQHYKKSIIDSFDQHPDANFLAILEEDLDVSVDILSYLNSFYQSMKTTKVSIVYQLGMTRVLKRKLFKNELEATWPEPNEFVDWDMWMRANFNRKDRECIIPDISRTYHFGGKGLNVGGLMQSKYFEKHTLNKEPNVKLDVEIMYKESYEREIDRLLSKAKILDLAQTPCAKIKDAVPDTKDELYVFYIRMDSIDDFKTWKHVATCLRMWDLDARGFHNSMWRFWLKKNHIIVVGCPASKYCSHKPDNIKPIYIPESVERPLDE</sequence>
<evidence type="ECO:0000256" key="10">
    <source>
        <dbReference type="ARBA" id="ARBA00023034"/>
    </source>
</evidence>
<evidence type="ECO:0000256" key="1">
    <source>
        <dbReference type="ARBA" id="ARBA00004323"/>
    </source>
</evidence>
<name>A0A9X0CKL9_9CNID</name>
<reference evidence="14" key="1">
    <citation type="submission" date="2023-01" db="EMBL/GenBank/DDBJ databases">
        <title>Genome assembly of the deep-sea coral Lophelia pertusa.</title>
        <authorList>
            <person name="Herrera S."/>
            <person name="Cordes E."/>
        </authorList>
    </citation>
    <scope>NUCLEOTIDE SEQUENCE</scope>
    <source>
        <strain evidence="14">USNM1676648</strain>
        <tissue evidence="14">Polyp</tissue>
    </source>
</reference>
<evidence type="ECO:0000256" key="3">
    <source>
        <dbReference type="ARBA" id="ARBA00006492"/>
    </source>
</evidence>
<dbReference type="GO" id="GO:0016266">
    <property type="term" value="P:protein O-linked glycosylation via N-acetyl-galactosamine"/>
    <property type="evidence" value="ECO:0007669"/>
    <property type="project" value="TreeGrafter"/>
</dbReference>
<keyword evidence="8 13" id="KW-0735">Signal-anchor</keyword>
<dbReference type="OrthoDB" id="5983742at2759"/>
<keyword evidence="4 13" id="KW-0328">Glycosyltransferase</keyword>
<dbReference type="SUPFAM" id="SSF53448">
    <property type="entry name" value="Nucleotide-diphospho-sugar transferases"/>
    <property type="match status" value="1"/>
</dbReference>
<comment type="cofactor">
    <cofactor evidence="13">
        <name>Mn(2+)</name>
        <dbReference type="ChEBI" id="CHEBI:29035"/>
    </cofactor>
    <text evidence="13">The cofactor is mostly bound to the substrate.</text>
</comment>
<keyword evidence="5" id="KW-0808">Transferase</keyword>
<protein>
    <recommendedName>
        <fullName evidence="13">Alpha-1,3-mannosyl-glycoprotein 2-beta-N-acetylglucosaminyltransferase</fullName>
        <shortName evidence="13">GNT-I</shortName>
        <shortName evidence="13">GlcNAc-T I</shortName>
        <ecNumber evidence="13">2.4.1.101</ecNumber>
    </recommendedName>
    <alternativeName>
        <fullName evidence="13">N-glycosyl-oligosaccharide-glycoprotein N-acetylglucosaminyltransferase I</fullName>
    </alternativeName>
</protein>
<keyword evidence="6" id="KW-0812">Transmembrane</keyword>
<keyword evidence="15" id="KW-1185">Reference proteome</keyword>
<dbReference type="EC" id="2.4.1.101" evidence="13"/>
<proteinExistence type="inferred from homology"/>
<dbReference type="GO" id="GO:0000139">
    <property type="term" value="C:Golgi membrane"/>
    <property type="evidence" value="ECO:0007669"/>
    <property type="project" value="UniProtKB-SubCell"/>
</dbReference>
<dbReference type="Gene3D" id="3.90.550.10">
    <property type="entry name" value="Spore Coat Polysaccharide Biosynthesis Protein SpsA, Chain A"/>
    <property type="match status" value="2"/>
</dbReference>
<evidence type="ECO:0000313" key="15">
    <source>
        <dbReference type="Proteomes" id="UP001163046"/>
    </source>
</evidence>
<evidence type="ECO:0000256" key="6">
    <source>
        <dbReference type="ARBA" id="ARBA00022692"/>
    </source>
</evidence>
<dbReference type="PANTHER" id="PTHR46396:SF1">
    <property type="entry name" value="PROTEIN O-LINKED-MANNOSE BETA-1,2-N-ACETYLGLUCOSAMINYLTRANSFERASE 1"/>
    <property type="match status" value="1"/>
</dbReference>
<dbReference type="Pfam" id="PF03071">
    <property type="entry name" value="GNT-I"/>
    <property type="match status" value="1"/>
</dbReference>
<evidence type="ECO:0000256" key="11">
    <source>
        <dbReference type="ARBA" id="ARBA00023136"/>
    </source>
</evidence>
<evidence type="ECO:0000256" key="13">
    <source>
        <dbReference type="RuleBase" id="RU368119"/>
    </source>
</evidence>
<comment type="similarity">
    <text evidence="3 13">Belongs to the glycosyltransferase 13 family.</text>
</comment>
<dbReference type="InterPro" id="IPR052463">
    <property type="entry name" value="O-linked_mannose_GnT"/>
</dbReference>